<dbReference type="EMBL" id="BAABKN010000026">
    <property type="protein sequence ID" value="GAA4751414.1"/>
    <property type="molecule type" value="Genomic_DNA"/>
</dbReference>
<keyword evidence="2" id="KW-1185">Reference proteome</keyword>
<organism evidence="1 2">
    <name type="scientific">Nocardioides endophyticus</name>
    <dbReference type="NCBI Taxonomy" id="1353775"/>
    <lineage>
        <taxon>Bacteria</taxon>
        <taxon>Bacillati</taxon>
        <taxon>Actinomycetota</taxon>
        <taxon>Actinomycetes</taxon>
        <taxon>Propionibacteriales</taxon>
        <taxon>Nocardioidaceae</taxon>
        <taxon>Nocardioides</taxon>
    </lineage>
</organism>
<proteinExistence type="predicted"/>
<protein>
    <submittedName>
        <fullName evidence="1">Uncharacterized protein</fullName>
    </submittedName>
</protein>
<sequence>MQTAEMSHAGPTAALREARNQLRATRLDQEWATHSFKWPDTGPRFNFVHDWFDSFARDNDQPGLVSVEEDGTRASYSFHEVVSR</sequence>
<reference evidence="2" key="1">
    <citation type="journal article" date="2019" name="Int. J. Syst. Evol. Microbiol.">
        <title>The Global Catalogue of Microorganisms (GCM) 10K type strain sequencing project: providing services to taxonomists for standard genome sequencing and annotation.</title>
        <authorList>
            <consortium name="The Broad Institute Genomics Platform"/>
            <consortium name="The Broad Institute Genome Sequencing Center for Infectious Disease"/>
            <person name="Wu L."/>
            <person name="Ma J."/>
        </authorList>
    </citation>
    <scope>NUCLEOTIDE SEQUENCE [LARGE SCALE GENOMIC DNA]</scope>
    <source>
        <strain evidence="2">JCM 18532</strain>
    </source>
</reference>
<dbReference type="Proteomes" id="UP001499882">
    <property type="component" value="Unassembled WGS sequence"/>
</dbReference>
<accession>A0ABP8ZBT3</accession>
<comment type="caution">
    <text evidence="1">The sequence shown here is derived from an EMBL/GenBank/DDBJ whole genome shotgun (WGS) entry which is preliminary data.</text>
</comment>
<gene>
    <name evidence="1" type="ORF">GCM10023350_40860</name>
</gene>
<evidence type="ECO:0000313" key="1">
    <source>
        <dbReference type="EMBL" id="GAA4751414.1"/>
    </source>
</evidence>
<evidence type="ECO:0000313" key="2">
    <source>
        <dbReference type="Proteomes" id="UP001499882"/>
    </source>
</evidence>
<name>A0ABP8ZBT3_9ACTN</name>